<dbReference type="Gene3D" id="3.10.10.10">
    <property type="entry name" value="HIV Type 1 Reverse Transcriptase, subunit A, domain 1"/>
    <property type="match status" value="1"/>
</dbReference>
<dbReference type="AlphaFoldDB" id="A0A5B6VBT8"/>
<gene>
    <name evidence="1" type="ORF">EPI10_001602</name>
</gene>
<sequence length="227" mass="26451">MFDLGMRHLKVDHQRTVEMRELVEVEQKTLLFELSTENSGLQLPADLMLLPFDEFDLTLHDAIVNCRRKQIVLKCQNGETVRVESDRFDSTRALESKLESVLTICDFIDVFPEELLGLLPVREVEFAIELVLGTFPILIALYRMAPTELKELKAQLQELTDRVFVPRARLCYLLRKRTNRCVYLNKVIIKNKYMLPRIDDLFDQLKGAIVFSKIDLRSVYYQLKGAI</sequence>
<proteinExistence type="predicted"/>
<dbReference type="Gene3D" id="3.30.70.270">
    <property type="match status" value="1"/>
</dbReference>
<dbReference type="PANTHER" id="PTHR15503:SF45">
    <property type="entry name" value="RNA-DIRECTED DNA POLYMERASE HOMOLOG"/>
    <property type="match status" value="1"/>
</dbReference>
<name>A0A5B6VBT8_9ROSI</name>
<dbReference type="InterPro" id="IPR032567">
    <property type="entry name" value="RTL1-rel"/>
</dbReference>
<dbReference type="InterPro" id="IPR043128">
    <property type="entry name" value="Rev_trsase/Diguanyl_cyclase"/>
</dbReference>
<comment type="caution">
    <text evidence="1">The sequence shown here is derived from an EMBL/GenBank/DDBJ whole genome shotgun (WGS) entry which is preliminary data.</text>
</comment>
<dbReference type="Proteomes" id="UP000325315">
    <property type="component" value="Unassembled WGS sequence"/>
</dbReference>
<keyword evidence="2" id="KW-1185">Reference proteome</keyword>
<accession>A0A5B6VBT8</accession>
<dbReference type="InterPro" id="IPR043502">
    <property type="entry name" value="DNA/RNA_pol_sf"/>
</dbReference>
<dbReference type="SUPFAM" id="SSF56672">
    <property type="entry name" value="DNA/RNA polymerases"/>
    <property type="match status" value="1"/>
</dbReference>
<reference evidence="2" key="1">
    <citation type="journal article" date="2019" name="Plant Biotechnol. J.">
        <title>Genome sequencing of the Australian wild diploid species Gossypium australe highlights disease resistance and delayed gland morphogenesis.</title>
        <authorList>
            <person name="Cai Y."/>
            <person name="Cai X."/>
            <person name="Wang Q."/>
            <person name="Wang P."/>
            <person name="Zhang Y."/>
            <person name="Cai C."/>
            <person name="Xu Y."/>
            <person name="Wang K."/>
            <person name="Zhou Z."/>
            <person name="Wang C."/>
            <person name="Geng S."/>
            <person name="Li B."/>
            <person name="Dong Q."/>
            <person name="Hou Y."/>
            <person name="Wang H."/>
            <person name="Ai P."/>
            <person name="Liu Z."/>
            <person name="Yi F."/>
            <person name="Sun M."/>
            <person name="An G."/>
            <person name="Cheng J."/>
            <person name="Zhang Y."/>
            <person name="Shi Q."/>
            <person name="Xie Y."/>
            <person name="Shi X."/>
            <person name="Chang Y."/>
            <person name="Huang F."/>
            <person name="Chen Y."/>
            <person name="Hong S."/>
            <person name="Mi L."/>
            <person name="Sun Q."/>
            <person name="Zhang L."/>
            <person name="Zhou B."/>
            <person name="Peng R."/>
            <person name="Zhang X."/>
            <person name="Liu F."/>
        </authorList>
    </citation>
    <scope>NUCLEOTIDE SEQUENCE [LARGE SCALE GENOMIC DNA]</scope>
    <source>
        <strain evidence="2">cv. PA1801</strain>
    </source>
</reference>
<protein>
    <submittedName>
        <fullName evidence="1">Retrotransposon del1-46-like protein</fullName>
    </submittedName>
</protein>
<evidence type="ECO:0000313" key="1">
    <source>
        <dbReference type="EMBL" id="KAA3466514.1"/>
    </source>
</evidence>
<dbReference type="OrthoDB" id="1731756at2759"/>
<dbReference type="EMBL" id="SMMG02000007">
    <property type="protein sequence ID" value="KAA3466514.1"/>
    <property type="molecule type" value="Genomic_DNA"/>
</dbReference>
<organism evidence="1 2">
    <name type="scientific">Gossypium australe</name>
    <dbReference type="NCBI Taxonomy" id="47621"/>
    <lineage>
        <taxon>Eukaryota</taxon>
        <taxon>Viridiplantae</taxon>
        <taxon>Streptophyta</taxon>
        <taxon>Embryophyta</taxon>
        <taxon>Tracheophyta</taxon>
        <taxon>Spermatophyta</taxon>
        <taxon>Magnoliopsida</taxon>
        <taxon>eudicotyledons</taxon>
        <taxon>Gunneridae</taxon>
        <taxon>Pentapetalae</taxon>
        <taxon>rosids</taxon>
        <taxon>malvids</taxon>
        <taxon>Malvales</taxon>
        <taxon>Malvaceae</taxon>
        <taxon>Malvoideae</taxon>
        <taxon>Gossypium</taxon>
    </lineage>
</organism>
<evidence type="ECO:0000313" key="2">
    <source>
        <dbReference type="Proteomes" id="UP000325315"/>
    </source>
</evidence>
<dbReference type="PANTHER" id="PTHR15503">
    <property type="entry name" value="LDOC1 RELATED"/>
    <property type="match status" value="1"/>
</dbReference>